<dbReference type="InterPro" id="IPR001251">
    <property type="entry name" value="CRAL-TRIO_dom"/>
</dbReference>
<dbReference type="SUPFAM" id="SSF52087">
    <property type="entry name" value="CRAL/TRIO domain"/>
    <property type="match status" value="1"/>
</dbReference>
<dbReference type="Gene3D" id="3.40.525.10">
    <property type="entry name" value="CRAL-TRIO lipid binding domain"/>
    <property type="match status" value="1"/>
</dbReference>
<dbReference type="CDD" id="cd00170">
    <property type="entry name" value="SEC14"/>
    <property type="match status" value="1"/>
</dbReference>
<dbReference type="PANTHER" id="PTHR10174">
    <property type="entry name" value="ALPHA-TOCOPHEROL TRANSFER PROTEIN-RELATED"/>
    <property type="match status" value="1"/>
</dbReference>
<dbReference type="PANTHER" id="PTHR10174:SF222">
    <property type="entry name" value="GH10083P-RELATED"/>
    <property type="match status" value="1"/>
</dbReference>
<dbReference type="InterPro" id="IPR036865">
    <property type="entry name" value="CRAL-TRIO_dom_sf"/>
</dbReference>
<dbReference type="PRINTS" id="PR00180">
    <property type="entry name" value="CRETINALDHBP"/>
</dbReference>
<feature type="domain" description="CRAL-TRIO" evidence="1">
    <location>
        <begin position="120"/>
        <end position="259"/>
    </location>
</feature>
<dbReference type="GO" id="GO:1902936">
    <property type="term" value="F:phosphatidylinositol bisphosphate binding"/>
    <property type="evidence" value="ECO:0007669"/>
    <property type="project" value="TreeGrafter"/>
</dbReference>
<evidence type="ECO:0000313" key="3">
    <source>
        <dbReference type="Proteomes" id="UP001153954"/>
    </source>
</evidence>
<dbReference type="SMART" id="SM00516">
    <property type="entry name" value="SEC14"/>
    <property type="match status" value="1"/>
</dbReference>
<proteinExistence type="predicted"/>
<comment type="caution">
    <text evidence="2">The sequence shown here is derived from an EMBL/GenBank/DDBJ whole genome shotgun (WGS) entry which is preliminary data.</text>
</comment>
<organism evidence="2 3">
    <name type="scientific">Euphydryas editha</name>
    <name type="common">Edith's checkerspot</name>
    <dbReference type="NCBI Taxonomy" id="104508"/>
    <lineage>
        <taxon>Eukaryota</taxon>
        <taxon>Metazoa</taxon>
        <taxon>Ecdysozoa</taxon>
        <taxon>Arthropoda</taxon>
        <taxon>Hexapoda</taxon>
        <taxon>Insecta</taxon>
        <taxon>Pterygota</taxon>
        <taxon>Neoptera</taxon>
        <taxon>Endopterygota</taxon>
        <taxon>Lepidoptera</taxon>
        <taxon>Glossata</taxon>
        <taxon>Ditrysia</taxon>
        <taxon>Papilionoidea</taxon>
        <taxon>Nymphalidae</taxon>
        <taxon>Nymphalinae</taxon>
        <taxon>Euphydryas</taxon>
    </lineage>
</organism>
<accession>A0AAU9U7P5</accession>
<dbReference type="EMBL" id="CAKOGL010000013">
    <property type="protein sequence ID" value="CAH2093981.1"/>
    <property type="molecule type" value="Genomic_DNA"/>
</dbReference>
<reference evidence="2" key="1">
    <citation type="submission" date="2022-03" db="EMBL/GenBank/DDBJ databases">
        <authorList>
            <person name="Tunstrom K."/>
        </authorList>
    </citation>
    <scope>NUCLEOTIDE SEQUENCE</scope>
</reference>
<gene>
    <name evidence="2" type="ORF">EEDITHA_LOCUS9587</name>
</gene>
<dbReference type="AlphaFoldDB" id="A0AAU9U7P5"/>
<dbReference type="Proteomes" id="UP001153954">
    <property type="component" value="Unassembled WGS sequence"/>
</dbReference>
<dbReference type="PROSITE" id="PS50191">
    <property type="entry name" value="CRAL_TRIO"/>
    <property type="match status" value="1"/>
</dbReference>
<keyword evidence="3" id="KW-1185">Reference proteome</keyword>
<sequence length="313" mass="36504">MDFIPKNPILEFKPDTLECIRKQYDLDKPGQMKEAVNILRDWVQKQNHFKKKDFGDHYYEIIIITSKGSLERAKARIDKICTMRTLLPQFFAGSNVKTDFGNIHDFSYTFMLPKLTSDHYRVELIKFENYPISQSQFKNYLKSQIVMADYLQSNDYMNGFIIVVDLTETNLSEFLSLLNPIELRQIISIFVEGYGMRIKGIHLISPSKLIDALIAIARQVLSSKIAGRIHIHKTIEEIYKFIPKHILPKDYGGEERSLNELQATWIEVLSSEKHLKYMREINKACTDENYRRSDKFNEQCAGMPGTFRLLSVD</sequence>
<evidence type="ECO:0000313" key="2">
    <source>
        <dbReference type="EMBL" id="CAH2093981.1"/>
    </source>
</evidence>
<dbReference type="InterPro" id="IPR036273">
    <property type="entry name" value="CRAL/TRIO_N_dom_sf"/>
</dbReference>
<dbReference type="Pfam" id="PF00650">
    <property type="entry name" value="CRAL_TRIO"/>
    <property type="match status" value="1"/>
</dbReference>
<dbReference type="SUPFAM" id="SSF46938">
    <property type="entry name" value="CRAL/TRIO N-terminal domain"/>
    <property type="match status" value="1"/>
</dbReference>
<dbReference type="GO" id="GO:0016020">
    <property type="term" value="C:membrane"/>
    <property type="evidence" value="ECO:0007669"/>
    <property type="project" value="TreeGrafter"/>
</dbReference>
<protein>
    <recommendedName>
        <fullName evidence="1">CRAL-TRIO domain-containing protein</fullName>
    </recommendedName>
</protein>
<evidence type="ECO:0000259" key="1">
    <source>
        <dbReference type="PROSITE" id="PS50191"/>
    </source>
</evidence>
<name>A0AAU9U7P5_EUPED</name>
<dbReference type="Gene3D" id="1.20.5.1200">
    <property type="entry name" value="Alpha-tocopherol transfer"/>
    <property type="match status" value="1"/>
</dbReference>